<dbReference type="InterPro" id="IPR055270">
    <property type="entry name" value="Glyco_tran_10_C"/>
</dbReference>
<comment type="pathway">
    <text evidence="2">Protein modification; protein glycosylation.</text>
</comment>
<keyword evidence="9 12" id="KW-0333">Golgi apparatus</keyword>
<dbReference type="FunFam" id="3.40.50.11660:FF:000002">
    <property type="entry name" value="Alpha-(1,3)-fucosyltransferase"/>
    <property type="match status" value="1"/>
</dbReference>
<dbReference type="UniPathway" id="UPA00378"/>
<dbReference type="GO" id="GO:0008417">
    <property type="term" value="F:fucosyltransferase activity"/>
    <property type="evidence" value="ECO:0007669"/>
    <property type="project" value="InterPro"/>
</dbReference>
<dbReference type="Pfam" id="PF17039">
    <property type="entry name" value="Glyco_tran_10_N"/>
    <property type="match status" value="1"/>
</dbReference>
<keyword evidence="16" id="KW-1185">Reference proteome</keyword>
<keyword evidence="7" id="KW-0735">Signal-anchor</keyword>
<evidence type="ECO:0000256" key="5">
    <source>
        <dbReference type="ARBA" id="ARBA00022679"/>
    </source>
</evidence>
<dbReference type="PANTHER" id="PTHR48438">
    <property type="entry name" value="ALPHA-(1,3)-FUCOSYLTRANSFERASE C-RELATED"/>
    <property type="match status" value="1"/>
</dbReference>
<evidence type="ECO:0000256" key="2">
    <source>
        <dbReference type="ARBA" id="ARBA00004922"/>
    </source>
</evidence>
<accession>A0A1W0WGB8</accession>
<evidence type="ECO:0000256" key="4">
    <source>
        <dbReference type="ARBA" id="ARBA00022676"/>
    </source>
</evidence>
<evidence type="ECO:0000313" key="15">
    <source>
        <dbReference type="EMBL" id="OQV14248.1"/>
    </source>
</evidence>
<evidence type="ECO:0000256" key="12">
    <source>
        <dbReference type="RuleBase" id="RU003832"/>
    </source>
</evidence>
<keyword evidence="11" id="KW-0325">Glycoprotein</keyword>
<dbReference type="PANTHER" id="PTHR48438:SF1">
    <property type="entry name" value="ALPHA-(1,3)-FUCOSYLTRANSFERASE C-RELATED"/>
    <property type="match status" value="1"/>
</dbReference>
<feature type="domain" description="Fucosyltransferase C-terminal" evidence="13">
    <location>
        <begin position="228"/>
        <end position="406"/>
    </location>
</feature>
<keyword evidence="4 12" id="KW-0328">Glycosyltransferase</keyword>
<evidence type="ECO:0000256" key="9">
    <source>
        <dbReference type="ARBA" id="ARBA00023034"/>
    </source>
</evidence>
<comment type="subcellular location">
    <subcellularLocation>
        <location evidence="1 12">Golgi apparatus</location>
        <location evidence="1 12">Golgi stack membrane</location>
        <topology evidence="1 12">Single-pass type II membrane protein</topology>
    </subcellularLocation>
</comment>
<dbReference type="GO" id="GO:0032580">
    <property type="term" value="C:Golgi cisterna membrane"/>
    <property type="evidence" value="ECO:0007669"/>
    <property type="project" value="UniProtKB-SubCell"/>
</dbReference>
<evidence type="ECO:0000256" key="6">
    <source>
        <dbReference type="ARBA" id="ARBA00022692"/>
    </source>
</evidence>
<evidence type="ECO:0000256" key="1">
    <source>
        <dbReference type="ARBA" id="ARBA00004447"/>
    </source>
</evidence>
<evidence type="ECO:0000256" key="7">
    <source>
        <dbReference type="ARBA" id="ARBA00022968"/>
    </source>
</evidence>
<dbReference type="OrthoDB" id="427096at2759"/>
<reference evidence="16" key="1">
    <citation type="submission" date="2017-01" db="EMBL/GenBank/DDBJ databases">
        <title>Comparative genomics of anhydrobiosis in the tardigrade Hypsibius dujardini.</title>
        <authorList>
            <person name="Yoshida Y."/>
            <person name="Koutsovoulos G."/>
            <person name="Laetsch D."/>
            <person name="Stevens L."/>
            <person name="Kumar S."/>
            <person name="Horikawa D."/>
            <person name="Ishino K."/>
            <person name="Komine S."/>
            <person name="Tomita M."/>
            <person name="Blaxter M."/>
            <person name="Arakawa K."/>
        </authorList>
    </citation>
    <scope>NUCLEOTIDE SEQUENCE [LARGE SCALE GENOMIC DNA]</scope>
    <source>
        <strain evidence="16">Z151</strain>
    </source>
</reference>
<evidence type="ECO:0000256" key="8">
    <source>
        <dbReference type="ARBA" id="ARBA00022989"/>
    </source>
</evidence>
<protein>
    <recommendedName>
        <fullName evidence="12">Fucosyltransferase</fullName>
        <ecNumber evidence="12">2.4.1.-</ecNumber>
    </recommendedName>
</protein>
<sequence length="424" mass="48473">MDYDEETTVLVSLLPEADQDEQQSSVKAVPAIITANNRQNTFYCRYCSPPVCIAVLTILAFYGMFHTSQYLEADTERTVLKGCSSFLSSAPSYVPPPGTKIILFWNKFFGESNPYVHDKLAACRERGCFLTEDRRYLSRAGAVIFHVRDLDANDLPPCRDPHQRYVFFLLESPEHTGIKLAQRPWPGFFNLTWTYRRDSDVYAATYLEQFRPPVWTDRNASRELLRGKVDRALIYSSNCNTPSRREVYIKKLGEKFPVDVVGACGRMGCPKSEQTTCDETGKYKFYLAFENSICKDYLTEKVIRPLNRGTVPIVRPAPTSAYSQLLPPNSYIDATAFASPHDLAAHLWRVARNITLYEEYYEWKFDPQYAELPPAVTAANTSMCRLCEILHDSQFPSKQYDDLEGWWVRNAGCKSGKSLEYANL</sequence>
<evidence type="ECO:0000259" key="13">
    <source>
        <dbReference type="Pfam" id="PF00852"/>
    </source>
</evidence>
<evidence type="ECO:0000313" key="16">
    <source>
        <dbReference type="Proteomes" id="UP000192578"/>
    </source>
</evidence>
<keyword evidence="8" id="KW-1133">Transmembrane helix</keyword>
<evidence type="ECO:0000256" key="10">
    <source>
        <dbReference type="ARBA" id="ARBA00023136"/>
    </source>
</evidence>
<comment type="similarity">
    <text evidence="3 12">Belongs to the glycosyltransferase 10 family.</text>
</comment>
<dbReference type="InterPro" id="IPR031481">
    <property type="entry name" value="Glyco_tran_10_N"/>
</dbReference>
<dbReference type="EC" id="2.4.1.-" evidence="12"/>
<dbReference type="EMBL" id="MTYJ01000108">
    <property type="protein sequence ID" value="OQV14248.1"/>
    <property type="molecule type" value="Genomic_DNA"/>
</dbReference>
<name>A0A1W0WGB8_HYPEX</name>
<comment type="caution">
    <text evidence="15">The sequence shown here is derived from an EMBL/GenBank/DDBJ whole genome shotgun (WGS) entry which is preliminary data.</text>
</comment>
<evidence type="ECO:0000259" key="14">
    <source>
        <dbReference type="Pfam" id="PF17039"/>
    </source>
</evidence>
<organism evidence="15 16">
    <name type="scientific">Hypsibius exemplaris</name>
    <name type="common">Freshwater tardigrade</name>
    <dbReference type="NCBI Taxonomy" id="2072580"/>
    <lineage>
        <taxon>Eukaryota</taxon>
        <taxon>Metazoa</taxon>
        <taxon>Ecdysozoa</taxon>
        <taxon>Tardigrada</taxon>
        <taxon>Eutardigrada</taxon>
        <taxon>Parachela</taxon>
        <taxon>Hypsibioidea</taxon>
        <taxon>Hypsibiidae</taxon>
        <taxon>Hypsibius</taxon>
    </lineage>
</organism>
<keyword evidence="10" id="KW-0472">Membrane</keyword>
<evidence type="ECO:0000256" key="3">
    <source>
        <dbReference type="ARBA" id="ARBA00008919"/>
    </source>
</evidence>
<dbReference type="InterPro" id="IPR038577">
    <property type="entry name" value="GT10-like_C_sf"/>
</dbReference>
<keyword evidence="6 12" id="KW-0812">Transmembrane</keyword>
<dbReference type="SUPFAM" id="SSF53756">
    <property type="entry name" value="UDP-Glycosyltransferase/glycogen phosphorylase"/>
    <property type="match status" value="1"/>
</dbReference>
<dbReference type="InterPro" id="IPR001503">
    <property type="entry name" value="Glyco_trans_10"/>
</dbReference>
<evidence type="ECO:0000256" key="11">
    <source>
        <dbReference type="ARBA" id="ARBA00023180"/>
    </source>
</evidence>
<feature type="domain" description="Fucosyltransferase N-terminal" evidence="14">
    <location>
        <begin position="99"/>
        <end position="203"/>
    </location>
</feature>
<dbReference type="Proteomes" id="UP000192578">
    <property type="component" value="Unassembled WGS sequence"/>
</dbReference>
<gene>
    <name evidence="15" type="ORF">BV898_11602</name>
</gene>
<dbReference type="Pfam" id="PF00852">
    <property type="entry name" value="Glyco_transf_10"/>
    <property type="match status" value="1"/>
</dbReference>
<dbReference type="AlphaFoldDB" id="A0A1W0WGB8"/>
<dbReference type="Gene3D" id="3.40.50.11660">
    <property type="entry name" value="Glycosyl transferase family 10, C-terminal domain"/>
    <property type="match status" value="1"/>
</dbReference>
<proteinExistence type="inferred from homology"/>
<keyword evidence="5 12" id="KW-0808">Transferase</keyword>